<dbReference type="Gene3D" id="3.40.630.40">
    <property type="entry name" value="Zn-dependent exopeptidases"/>
    <property type="match status" value="1"/>
</dbReference>
<comment type="catalytic activity">
    <reaction evidence="1">
        <text>Hydrolyzes the link between N-acetylmuramoyl residues and L-amino acid residues in certain cell-wall glycopeptides.</text>
        <dbReference type="EC" id="3.5.1.28"/>
    </reaction>
</comment>
<dbReference type="GO" id="GO:0008745">
    <property type="term" value="F:N-acetylmuramoyl-L-alanine amidase activity"/>
    <property type="evidence" value="ECO:0007669"/>
    <property type="project" value="UniProtKB-EC"/>
</dbReference>
<evidence type="ECO:0000256" key="3">
    <source>
        <dbReference type="ARBA" id="ARBA00022801"/>
    </source>
</evidence>
<dbReference type="GO" id="GO:0009253">
    <property type="term" value="P:peptidoglycan catabolic process"/>
    <property type="evidence" value="ECO:0007669"/>
    <property type="project" value="InterPro"/>
</dbReference>
<protein>
    <recommendedName>
        <fullName evidence="2">N-acetylmuramoyl-L-alanine amidase</fullName>
        <ecNumber evidence="2">3.5.1.28</ecNumber>
    </recommendedName>
</protein>
<dbReference type="EC" id="3.5.1.28" evidence="2"/>
<dbReference type="KEGG" id="taj:C1A40_12740"/>
<feature type="domain" description="MurNAc-LAA" evidence="4">
    <location>
        <begin position="1"/>
        <end position="106"/>
    </location>
</feature>
<dbReference type="InterPro" id="IPR050695">
    <property type="entry name" value="N-acetylmuramoyl_amidase_3"/>
</dbReference>
<dbReference type="SUPFAM" id="SSF53187">
    <property type="entry name" value="Zn-dependent exopeptidases"/>
    <property type="match status" value="1"/>
</dbReference>
<dbReference type="EMBL" id="CP025938">
    <property type="protein sequence ID" value="AUS06259.1"/>
    <property type="molecule type" value="Genomic_DNA"/>
</dbReference>
<dbReference type="AlphaFoldDB" id="A0A2I7SK30"/>
<name>A0A2I7SK30_9FLAO</name>
<keyword evidence="6" id="KW-1185">Reference proteome</keyword>
<organism evidence="5 6">
    <name type="scientific">Pseudotamlana carrageenivorans</name>
    <dbReference type="NCBI Taxonomy" id="2069432"/>
    <lineage>
        <taxon>Bacteria</taxon>
        <taxon>Pseudomonadati</taxon>
        <taxon>Bacteroidota</taxon>
        <taxon>Flavobacteriia</taxon>
        <taxon>Flavobacteriales</taxon>
        <taxon>Flavobacteriaceae</taxon>
        <taxon>Pseudotamlana</taxon>
    </lineage>
</organism>
<dbReference type="PANTHER" id="PTHR30404:SF0">
    <property type="entry name" value="N-ACETYLMURAMOYL-L-ALANINE AMIDASE AMIC"/>
    <property type="match status" value="1"/>
</dbReference>
<dbReference type="GO" id="GO:0030288">
    <property type="term" value="C:outer membrane-bounded periplasmic space"/>
    <property type="evidence" value="ECO:0007669"/>
    <property type="project" value="TreeGrafter"/>
</dbReference>
<dbReference type="InterPro" id="IPR002508">
    <property type="entry name" value="MurNAc-LAA_cat"/>
</dbReference>
<dbReference type="PANTHER" id="PTHR30404">
    <property type="entry name" value="N-ACETYLMURAMOYL-L-ALANINE AMIDASE"/>
    <property type="match status" value="1"/>
</dbReference>
<accession>A0A2I7SK30</accession>
<evidence type="ECO:0000259" key="4">
    <source>
        <dbReference type="SMART" id="SM00646"/>
    </source>
</evidence>
<gene>
    <name evidence="5" type="ORF">C1A40_12740</name>
</gene>
<dbReference type="CDD" id="cd02696">
    <property type="entry name" value="MurNAc-LAA"/>
    <property type="match status" value="1"/>
</dbReference>
<dbReference type="SMART" id="SM00646">
    <property type="entry name" value="Ami_3"/>
    <property type="match status" value="1"/>
</dbReference>
<evidence type="ECO:0000256" key="1">
    <source>
        <dbReference type="ARBA" id="ARBA00001561"/>
    </source>
</evidence>
<evidence type="ECO:0000313" key="6">
    <source>
        <dbReference type="Proteomes" id="UP000236592"/>
    </source>
</evidence>
<reference evidence="6" key="1">
    <citation type="submission" date="2018-01" db="EMBL/GenBank/DDBJ databases">
        <title>Complete genome of Tamlana sp. UJ94.</title>
        <authorList>
            <person name="Jung J."/>
            <person name="Chung D."/>
            <person name="Bae S.S."/>
            <person name="Baek K."/>
        </authorList>
    </citation>
    <scope>NUCLEOTIDE SEQUENCE [LARGE SCALE GENOMIC DNA]</scope>
    <source>
        <strain evidence="6">UJ94</strain>
    </source>
</reference>
<keyword evidence="3" id="KW-0378">Hydrolase</keyword>
<evidence type="ECO:0000313" key="5">
    <source>
        <dbReference type="EMBL" id="AUS06259.1"/>
    </source>
</evidence>
<proteinExistence type="predicted"/>
<dbReference type="Pfam" id="PF01520">
    <property type="entry name" value="Amidase_3"/>
    <property type="match status" value="1"/>
</dbReference>
<dbReference type="Proteomes" id="UP000236592">
    <property type="component" value="Chromosome"/>
</dbReference>
<sequence length="108" mass="12131">MFLSLHCNAALNFAYGMEAYVWEKASVNGNYSMNLASSLLKEVNHNLGFKNRGVKYSNFQVLRETTPFCTAVLLEIGFITHDEEAAYFLRNKNTKAMALAILMGLLKS</sequence>
<dbReference type="OrthoDB" id="9806267at2"/>
<evidence type="ECO:0000256" key="2">
    <source>
        <dbReference type="ARBA" id="ARBA00011901"/>
    </source>
</evidence>